<evidence type="ECO:0000313" key="3">
    <source>
        <dbReference type="Proteomes" id="UP000220034"/>
    </source>
</evidence>
<dbReference type="Pfam" id="PF00535">
    <property type="entry name" value="Glycos_transf_2"/>
    <property type="match status" value="1"/>
</dbReference>
<dbReference type="PANTHER" id="PTHR43685:SF2">
    <property type="entry name" value="GLYCOSYLTRANSFERASE 2-LIKE DOMAIN-CONTAINING PROTEIN"/>
    <property type="match status" value="1"/>
</dbReference>
<dbReference type="OrthoDB" id="9807795at2"/>
<keyword evidence="2" id="KW-0808">Transferase</keyword>
<gene>
    <name evidence="2" type="ORF">SAMN06273572_1135</name>
</gene>
<evidence type="ECO:0000259" key="1">
    <source>
        <dbReference type="Pfam" id="PF00535"/>
    </source>
</evidence>
<dbReference type="InterPro" id="IPR029044">
    <property type="entry name" value="Nucleotide-diphossugar_trans"/>
</dbReference>
<dbReference type="InterPro" id="IPR001173">
    <property type="entry name" value="Glyco_trans_2-like"/>
</dbReference>
<feature type="domain" description="Glycosyltransferase 2-like" evidence="1">
    <location>
        <begin position="4"/>
        <end position="129"/>
    </location>
</feature>
<sequence>MRLTVGVPVYNGVGDIEECLSCIVRQTTDAFRIVISDNASTDGTSEICAEFARNHPNVEHYRHEQTSDATTNFLWLLNRCEDDLFMWRAHDDLGSNDQIEKLMALFADPACRLAVSPVETRRIRENGEVKIRQHDLPAGLNGEGTASAMQARLMGAHQSWFYGMWHRETLSFTFGDVWAAYPEGWGSDHLTLVPPLLEDSVRGAPETRFIQRIGQTQGPSNESWQQMRQRRQTTGALLARQIAEANISPTDRAAASAIAQRWLDKRIHSRFRILKRRLNLR</sequence>
<name>A0A2C9CWN3_9RHOB</name>
<dbReference type="AlphaFoldDB" id="A0A2C9CWN3"/>
<reference evidence="3" key="1">
    <citation type="submission" date="2017-09" db="EMBL/GenBank/DDBJ databases">
        <authorList>
            <person name="Varghese N."/>
            <person name="Submissions S."/>
        </authorList>
    </citation>
    <scope>NUCLEOTIDE SEQUENCE [LARGE SCALE GENOMIC DNA]</scope>
    <source>
        <strain evidence="3">C7</strain>
    </source>
</reference>
<organism evidence="2 3">
    <name type="scientific">Pontivivens marinum</name>
    <dbReference type="NCBI Taxonomy" id="1690039"/>
    <lineage>
        <taxon>Bacteria</taxon>
        <taxon>Pseudomonadati</taxon>
        <taxon>Pseudomonadota</taxon>
        <taxon>Alphaproteobacteria</taxon>
        <taxon>Rhodobacterales</taxon>
        <taxon>Paracoccaceae</taxon>
        <taxon>Pontivivens</taxon>
    </lineage>
</organism>
<dbReference type="InterPro" id="IPR050834">
    <property type="entry name" value="Glycosyltransf_2"/>
</dbReference>
<dbReference type="GO" id="GO:0016740">
    <property type="term" value="F:transferase activity"/>
    <property type="evidence" value="ECO:0007669"/>
    <property type="project" value="UniProtKB-KW"/>
</dbReference>
<dbReference type="EMBL" id="OCTN01000013">
    <property type="protein sequence ID" value="SOH95593.1"/>
    <property type="molecule type" value="Genomic_DNA"/>
</dbReference>
<evidence type="ECO:0000313" key="2">
    <source>
        <dbReference type="EMBL" id="SOH95593.1"/>
    </source>
</evidence>
<accession>A0A2C9CWN3</accession>
<dbReference type="RefSeq" id="WP_097932210.1">
    <property type="nucleotide sequence ID" value="NZ_OCTN01000013.1"/>
</dbReference>
<dbReference type="Gene3D" id="3.90.550.10">
    <property type="entry name" value="Spore Coat Polysaccharide Biosynthesis Protein SpsA, Chain A"/>
    <property type="match status" value="1"/>
</dbReference>
<keyword evidence="3" id="KW-1185">Reference proteome</keyword>
<proteinExistence type="predicted"/>
<dbReference type="CDD" id="cd00761">
    <property type="entry name" value="Glyco_tranf_GTA_type"/>
    <property type="match status" value="1"/>
</dbReference>
<dbReference type="SUPFAM" id="SSF53448">
    <property type="entry name" value="Nucleotide-diphospho-sugar transferases"/>
    <property type="match status" value="1"/>
</dbReference>
<protein>
    <submittedName>
        <fullName evidence="2">Glycosyl transferase family 2</fullName>
    </submittedName>
</protein>
<dbReference type="PANTHER" id="PTHR43685">
    <property type="entry name" value="GLYCOSYLTRANSFERASE"/>
    <property type="match status" value="1"/>
</dbReference>
<dbReference type="Proteomes" id="UP000220034">
    <property type="component" value="Unassembled WGS sequence"/>
</dbReference>